<reference evidence="3" key="4">
    <citation type="submission" date="2025-05" db="UniProtKB">
        <authorList>
            <consortium name="EnsemblFungi"/>
        </authorList>
    </citation>
    <scope>IDENTIFICATION</scope>
    <source>
        <strain evidence="3">isolate 1-1 / race 1 (BBBD)</strain>
    </source>
</reference>
<gene>
    <name evidence="2" type="ORF">PTTG_06453</name>
</gene>
<evidence type="ECO:0000313" key="3">
    <source>
        <dbReference type="EnsemblFungi" id="PTTG_06453-t43_1-p1"/>
    </source>
</evidence>
<feature type="region of interest" description="Disordered" evidence="1">
    <location>
        <begin position="1"/>
        <end position="28"/>
    </location>
</feature>
<dbReference type="EMBL" id="ADAS02000015">
    <property type="protein sequence ID" value="OAV97057.1"/>
    <property type="molecule type" value="Genomic_DNA"/>
</dbReference>
<organism evidence="2">
    <name type="scientific">Puccinia triticina (isolate 1-1 / race 1 (BBBD))</name>
    <name type="common">Brown leaf rust fungus</name>
    <dbReference type="NCBI Taxonomy" id="630390"/>
    <lineage>
        <taxon>Eukaryota</taxon>
        <taxon>Fungi</taxon>
        <taxon>Dikarya</taxon>
        <taxon>Basidiomycota</taxon>
        <taxon>Pucciniomycotina</taxon>
        <taxon>Pucciniomycetes</taxon>
        <taxon>Pucciniales</taxon>
        <taxon>Pucciniaceae</taxon>
        <taxon>Puccinia</taxon>
    </lineage>
</organism>
<feature type="compositionally biased region" description="Polar residues" evidence="1">
    <location>
        <begin position="318"/>
        <end position="356"/>
    </location>
</feature>
<dbReference type="AlphaFoldDB" id="A0A180GW51"/>
<reference evidence="2" key="1">
    <citation type="submission" date="2009-11" db="EMBL/GenBank/DDBJ databases">
        <authorList>
            <consortium name="The Broad Institute Genome Sequencing Platform"/>
            <person name="Ward D."/>
            <person name="Feldgarden M."/>
            <person name="Earl A."/>
            <person name="Young S.K."/>
            <person name="Zeng Q."/>
            <person name="Koehrsen M."/>
            <person name="Alvarado L."/>
            <person name="Berlin A."/>
            <person name="Bochicchio J."/>
            <person name="Borenstein D."/>
            <person name="Chapman S.B."/>
            <person name="Chen Z."/>
            <person name="Engels R."/>
            <person name="Freedman E."/>
            <person name="Gellesch M."/>
            <person name="Goldberg J."/>
            <person name="Griggs A."/>
            <person name="Gujja S."/>
            <person name="Heilman E."/>
            <person name="Heiman D."/>
            <person name="Hepburn T."/>
            <person name="Howarth C."/>
            <person name="Jen D."/>
            <person name="Larson L."/>
            <person name="Lewis B."/>
            <person name="Mehta T."/>
            <person name="Park D."/>
            <person name="Pearson M."/>
            <person name="Roberts A."/>
            <person name="Saif S."/>
            <person name="Shea T."/>
            <person name="Shenoy N."/>
            <person name="Sisk P."/>
            <person name="Stolte C."/>
            <person name="Sykes S."/>
            <person name="Thomson T."/>
            <person name="Walk T."/>
            <person name="White J."/>
            <person name="Yandava C."/>
            <person name="Izard J."/>
            <person name="Baranova O.V."/>
            <person name="Blanton J.M."/>
            <person name="Tanner A.C."/>
            <person name="Dewhirst F.E."/>
            <person name="Haas B."/>
            <person name="Nusbaum C."/>
            <person name="Birren B."/>
        </authorList>
    </citation>
    <scope>NUCLEOTIDE SEQUENCE [LARGE SCALE GENOMIC DNA]</scope>
    <source>
        <strain evidence="2">1-1 BBBD Race 1</strain>
    </source>
</reference>
<feature type="region of interest" description="Disordered" evidence="1">
    <location>
        <begin position="315"/>
        <end position="362"/>
    </location>
</feature>
<reference evidence="3 4" key="3">
    <citation type="journal article" date="2017" name="G3 (Bethesda)">
        <title>Comparative analysis highlights variable genome content of wheat rusts and divergence of the mating loci.</title>
        <authorList>
            <person name="Cuomo C.A."/>
            <person name="Bakkeren G."/>
            <person name="Khalil H.B."/>
            <person name="Panwar V."/>
            <person name="Joly D."/>
            <person name="Linning R."/>
            <person name="Sakthikumar S."/>
            <person name="Song X."/>
            <person name="Adiconis X."/>
            <person name="Fan L."/>
            <person name="Goldberg J.M."/>
            <person name="Levin J.Z."/>
            <person name="Young S."/>
            <person name="Zeng Q."/>
            <person name="Anikster Y."/>
            <person name="Bruce M."/>
            <person name="Wang M."/>
            <person name="Yin C."/>
            <person name="McCallum B."/>
            <person name="Szabo L.J."/>
            <person name="Hulbert S."/>
            <person name="Chen X."/>
            <person name="Fellers J.P."/>
        </authorList>
    </citation>
    <scope>NUCLEOTIDE SEQUENCE</scope>
    <source>
        <strain evidence="4">Isolate 1-1 / race 1 (BBBD)</strain>
        <strain evidence="3">isolate 1-1 / race 1 (BBBD)</strain>
    </source>
</reference>
<proteinExistence type="predicted"/>
<sequence length="362" mass="41636">MDRTDTQTAKAPPPNPTEEEESKEVDLEKEARGILLAKMVRAKKAGNEAKAEHYSKMYKAILADQKPKASKVAVDNEVQVSFTTPVIPQKRPMVLAETTQVRNVKFIVGRSNSHDNKSFTPYFHKLILECKGPLPLTIFNREWQEQALSYHSKNRPKTDETAAEKGLPYHGYPVPDEFSQNFSEWTLNYRSFYLTMRDRYNYPVLAEWILAHKEHCNWLHQTRGFMVALRYDIWIRNNTFTFRVEEDGEESFSDISKFNQEHADEAISTCRDFNEIRLPDNPFKGIKPLKTKQVNHIPQPFQPKPKASHKELLVKPLSQVQGHSSLPATPDQSQGPRGSGYKGNNFNPNHTGGSVRNRNREQ</sequence>
<accession>A0A180GW51</accession>
<dbReference type="EnsemblFungi" id="PTTG_06453-t43_1">
    <property type="protein sequence ID" value="PTTG_06453-t43_1-p1"/>
    <property type="gene ID" value="PTTG_06453"/>
</dbReference>
<name>A0A180GW51_PUCT1</name>
<evidence type="ECO:0000313" key="2">
    <source>
        <dbReference type="EMBL" id="OAV97057.1"/>
    </source>
</evidence>
<reference evidence="2" key="2">
    <citation type="submission" date="2016-05" db="EMBL/GenBank/DDBJ databases">
        <title>Comparative analysis highlights variable genome content of wheat rusts and divergence of the mating loci.</title>
        <authorList>
            <person name="Cuomo C.A."/>
            <person name="Bakkeren G."/>
            <person name="Szabo L."/>
            <person name="Khalil H."/>
            <person name="Joly D."/>
            <person name="Goldberg J."/>
            <person name="Young S."/>
            <person name="Zeng Q."/>
            <person name="Fellers J."/>
        </authorList>
    </citation>
    <scope>NUCLEOTIDE SEQUENCE [LARGE SCALE GENOMIC DNA]</scope>
    <source>
        <strain evidence="2">1-1 BBBD Race 1</strain>
    </source>
</reference>
<protein>
    <submittedName>
        <fullName evidence="2 3">Uncharacterized protein</fullName>
    </submittedName>
</protein>
<dbReference type="Proteomes" id="UP000005240">
    <property type="component" value="Unassembled WGS sequence"/>
</dbReference>
<keyword evidence="4" id="KW-1185">Reference proteome</keyword>
<evidence type="ECO:0000313" key="4">
    <source>
        <dbReference type="Proteomes" id="UP000005240"/>
    </source>
</evidence>
<evidence type="ECO:0000256" key="1">
    <source>
        <dbReference type="SAM" id="MobiDB-lite"/>
    </source>
</evidence>
<dbReference type="VEuPathDB" id="FungiDB:PTTG_06453"/>